<feature type="compositionally biased region" description="Basic and acidic residues" evidence="1">
    <location>
        <begin position="1394"/>
        <end position="1404"/>
    </location>
</feature>
<organism evidence="3 4">
    <name type="scientific">Prorocentrum cordatum</name>
    <dbReference type="NCBI Taxonomy" id="2364126"/>
    <lineage>
        <taxon>Eukaryota</taxon>
        <taxon>Sar</taxon>
        <taxon>Alveolata</taxon>
        <taxon>Dinophyceae</taxon>
        <taxon>Prorocentrales</taxon>
        <taxon>Prorocentraceae</taxon>
        <taxon>Prorocentrum</taxon>
    </lineage>
</organism>
<keyword evidence="2" id="KW-0812">Transmembrane</keyword>
<sequence>MSTVIDYAGVDQATAVRPHHRSLVSMPVAGAPPVPLSASCGMPERTLLERSDERMLSDPDDVGLQMEPGTSQQLYMDEVLRKDRSAYVGFIADVLYGLGRARVERPAGDHDIYLAGADVEDYFGGLENSAELKDYFCCPIPDLGRVWKGLCRLALGRGAAVNGAPLRPSRSAAEGCHRWSWAFFLGQKALDNQILVALEGRPRGQLRETGPLPDVPGGVSVLPHCDNLNVYGVSREKVQQAKTLVVAQLRHVGFRVHEETDASTDHESLGWKLHGARRLAMNKPELAARLQRAGGHLEGCRRVTGHTVRRWLGRAVDPFAIMREGSSRLRSCCGFVEKVGGQWAEPWASVREEARWVSVLTYPCAAELFREWRPEFLSLAPARAGLVLLVAQFLIDLDTVIPVGPGGELEMFEGNHKFQKGAAPPGASSGSRPALALTRRNQGAGPAVHRGLRRAQPPARPASQDFVQSMGACTLDTVQNADSAMVDFAEFLFMEGFEVADIWKALGSKIARFAWITMFTGYFRPADLHAPRGEDLAARAGSSQWRALELHPAGRGDESKVGLSDESLLLDAPRRPGAGAALAALAKDREGEKLFDIPPAELPRLWNLSLVGVGPPAWQERAQCRLRRGGPSDDRLTKAPGVKEVRRRGRWASAKSVKRCEASARVQQEMKRLPAAVRACVDRAATALPALVESRASSTLLFACAELRAGRIQLPAAAKHGGPGLGILIALEASFYCFGWTASLNGAYTSEGILVVVILALGAALLFISGCCCGVVSSAFFQIIWLQLPGFFEKRVFVKYVGHPIWHERLLLEKVGDSATDWIIATPDSDVYMEDFSRHNEDIEGFRLSDRRGGGPHGIDPQDVYRFRQEPEGAHLQGLRDEARLLARSEAARGGGAPAGNADLWYAIEEAPGIQTGSVVRLTEEAVISGDRVIHFYVHDGVEKRVFCVRCPAADLADVKKKFRIETDDDGDARTLPIKSVAGQRKRDFSDAVEKMELVSFSDWETHIPGPRTTRWCLDFLRRRNGPLAHHEWWKSTAKLNSDDYGVSFHEAVLRAVQTGAEYDQLDLVNLASMEHLLRSAQLIERLTLLLGLRSFEGAELSSDASGEGSTSVRRLLPWVVHLRSSSEVMAFLSRLRAAGLVEFSLTDGVRTGIFAVWKSDGVKQRLILDARISNCSFEVPESPDLPTANAFSRRYFTMEPLSAKDLQISEGTGRQLSWLVGHFVSMALVKREPLCCLNAVYAFVAKHPEDSAPFWPSVVRELRWIQSLLPLLVHDLAKPFSPRVLACDASMWGKGVAHKSLSVGAIRDLSQYSERWRYHGTSGSARTGALEEALGGALPSGEFLELSFADEGLASCDLSGNFVQWPSELMLRRISARKRRAAAQPSRTASETSKSHPDAEERKKARRSLHALERRSLQAVGRSFLEQGSVSRAVQQQYKAALDRFVKDQSIRDLYALARTPKALDQKLKCHLDDLYFEGELSGVANILVATIRWKFPQFGRQGGQSLPETARALLGFSKLSPAASRLPIPATVVFGLAMVLCSLGFTLAAFGSLLAFHLYLRPSELMRTKWRHWSPPCGAGRGGTDGWCLTLHPREDGVQSKAEEFDENISIDADGHLSFLNQVTSVMHAKAKREARLDELVVGDLGGRSFLMVFKMAGERLGLPKPPVAHQLRHAGPSYDLAQRIRRLAEVKARGRWSADSSVRRYGKQNRINEQIAALPVAARAFCDDAWKKTGNVLLKRSNPLELP</sequence>
<evidence type="ECO:0000256" key="2">
    <source>
        <dbReference type="SAM" id="Phobius"/>
    </source>
</evidence>
<feature type="transmembrane region" description="Helical" evidence="2">
    <location>
        <begin position="721"/>
        <end position="741"/>
    </location>
</feature>
<keyword evidence="4" id="KW-1185">Reference proteome</keyword>
<reference evidence="3" key="1">
    <citation type="submission" date="2023-10" db="EMBL/GenBank/DDBJ databases">
        <authorList>
            <person name="Chen Y."/>
            <person name="Shah S."/>
            <person name="Dougan E. K."/>
            <person name="Thang M."/>
            <person name="Chan C."/>
        </authorList>
    </citation>
    <scope>NUCLEOTIDE SEQUENCE [LARGE SCALE GENOMIC DNA]</scope>
</reference>
<dbReference type="EMBL" id="CAUYUJ010015319">
    <property type="protein sequence ID" value="CAK0852512.1"/>
    <property type="molecule type" value="Genomic_DNA"/>
</dbReference>
<evidence type="ECO:0000313" key="4">
    <source>
        <dbReference type="Proteomes" id="UP001189429"/>
    </source>
</evidence>
<feature type="transmembrane region" description="Helical" evidence="2">
    <location>
        <begin position="753"/>
        <end position="786"/>
    </location>
</feature>
<keyword evidence="2" id="KW-1133">Transmembrane helix</keyword>
<dbReference type="Proteomes" id="UP001189429">
    <property type="component" value="Unassembled WGS sequence"/>
</dbReference>
<accession>A0ABN9U161</accession>
<protein>
    <submittedName>
        <fullName evidence="3">Uncharacterized protein</fullName>
    </submittedName>
</protein>
<gene>
    <name evidence="3" type="ORF">PCOR1329_LOCUS44269</name>
</gene>
<evidence type="ECO:0000256" key="1">
    <source>
        <dbReference type="SAM" id="MobiDB-lite"/>
    </source>
</evidence>
<proteinExistence type="predicted"/>
<feature type="region of interest" description="Disordered" evidence="1">
    <location>
        <begin position="1380"/>
        <end position="1408"/>
    </location>
</feature>
<feature type="transmembrane region" description="Helical" evidence="2">
    <location>
        <begin position="1534"/>
        <end position="1562"/>
    </location>
</feature>
<evidence type="ECO:0000313" key="3">
    <source>
        <dbReference type="EMBL" id="CAK0852512.1"/>
    </source>
</evidence>
<name>A0ABN9U161_9DINO</name>
<comment type="caution">
    <text evidence="3">The sequence shown here is derived from an EMBL/GenBank/DDBJ whole genome shotgun (WGS) entry which is preliminary data.</text>
</comment>
<keyword evidence="2" id="KW-0472">Membrane</keyword>